<gene>
    <name evidence="10" type="ORF">HG535_0G03180</name>
</gene>
<dbReference type="GO" id="GO:0006493">
    <property type="term" value="P:protein O-linked glycosylation"/>
    <property type="evidence" value="ECO:0007669"/>
    <property type="project" value="TreeGrafter"/>
</dbReference>
<comment type="subcellular location">
    <subcellularLocation>
        <location evidence="1">Membrane</location>
        <topology evidence="1">Single-pass type II membrane protein</topology>
    </subcellularLocation>
</comment>
<dbReference type="InterPro" id="IPR022751">
    <property type="entry name" value="Alpha_mannosyltransferase"/>
</dbReference>
<evidence type="ECO:0000256" key="1">
    <source>
        <dbReference type="ARBA" id="ARBA00004606"/>
    </source>
</evidence>
<keyword evidence="4" id="KW-0808">Transferase</keyword>
<comment type="similarity">
    <text evidence="2">Belongs to the MNN1/MNT family.</text>
</comment>
<dbReference type="OrthoDB" id="430354at2759"/>
<keyword evidence="5" id="KW-0812">Transmembrane</keyword>
<keyword evidence="9" id="KW-0325">Glycoprotein</keyword>
<dbReference type="GO" id="GO:0016020">
    <property type="term" value="C:membrane"/>
    <property type="evidence" value="ECO:0007669"/>
    <property type="project" value="UniProtKB-SubCell"/>
</dbReference>
<evidence type="ECO:0000256" key="6">
    <source>
        <dbReference type="ARBA" id="ARBA00022968"/>
    </source>
</evidence>
<evidence type="ECO:0000313" key="11">
    <source>
        <dbReference type="Proteomes" id="UP000509704"/>
    </source>
</evidence>
<name>A0A7H9B6T2_ZYGMR</name>
<dbReference type="PANTHER" id="PTHR31392:SF1">
    <property type="entry name" value="ALPHA-1,3-MANNOSYLTRANSFERASE MNN1-RELATED"/>
    <property type="match status" value="1"/>
</dbReference>
<dbReference type="Pfam" id="PF11051">
    <property type="entry name" value="Mannosyl_trans3"/>
    <property type="match status" value="1"/>
</dbReference>
<evidence type="ECO:0000256" key="3">
    <source>
        <dbReference type="ARBA" id="ARBA00022676"/>
    </source>
</evidence>
<evidence type="ECO:0000256" key="5">
    <source>
        <dbReference type="ARBA" id="ARBA00022692"/>
    </source>
</evidence>
<keyword evidence="11" id="KW-1185">Reference proteome</keyword>
<dbReference type="EMBL" id="CP058610">
    <property type="protein sequence ID" value="QLG74435.1"/>
    <property type="molecule type" value="Genomic_DNA"/>
</dbReference>
<dbReference type="GeneID" id="59238218"/>
<keyword evidence="6" id="KW-0735">Signal-anchor</keyword>
<dbReference type="SUPFAM" id="SSF53448">
    <property type="entry name" value="Nucleotide-diphospho-sugar transferases"/>
    <property type="match status" value="1"/>
</dbReference>
<dbReference type="GO" id="GO:0000033">
    <property type="term" value="F:alpha-1,3-mannosyltransferase activity"/>
    <property type="evidence" value="ECO:0007669"/>
    <property type="project" value="TreeGrafter"/>
</dbReference>
<protein>
    <recommendedName>
        <fullName evidence="12">Alpha-1,3-mannosyltransferase</fullName>
    </recommendedName>
</protein>
<keyword evidence="8" id="KW-0472">Membrane</keyword>
<evidence type="ECO:0000256" key="7">
    <source>
        <dbReference type="ARBA" id="ARBA00022989"/>
    </source>
</evidence>
<evidence type="ECO:0000256" key="4">
    <source>
        <dbReference type="ARBA" id="ARBA00022679"/>
    </source>
</evidence>
<keyword evidence="7" id="KW-1133">Transmembrane helix</keyword>
<evidence type="ECO:0000256" key="9">
    <source>
        <dbReference type="ARBA" id="ARBA00023180"/>
    </source>
</evidence>
<evidence type="ECO:0000256" key="2">
    <source>
        <dbReference type="ARBA" id="ARBA00009105"/>
    </source>
</evidence>
<dbReference type="KEGG" id="zmk:HG535_0G03180"/>
<dbReference type="RefSeq" id="XP_037146160.1">
    <property type="nucleotide sequence ID" value="XM_037290265.1"/>
</dbReference>
<proteinExistence type="inferred from homology"/>
<dbReference type="AlphaFoldDB" id="A0A7H9B6T2"/>
<dbReference type="PANTHER" id="PTHR31392">
    <property type="entry name" value="ALPHA-1,3-MANNOSYLTRANSFERASE MNN1-RELATED"/>
    <property type="match status" value="1"/>
</dbReference>
<dbReference type="Proteomes" id="UP000509704">
    <property type="component" value="Chromosome 7"/>
</dbReference>
<sequence length="582" mass="67585">MIIPYSFRRKKFVLATIALLLILIFLINHSPVSIETISAKDPHISGFNFFAKLEQGSSDWSIKFHEINWFTDVFFFLSHYVPFLRKEGNDVIESVIKLKYFQKCLAENYDTELQRMNDIQEHLFPYLHFDAFGSSDSKFWPTYTRWNGAVYENSLPRFSPVNNTFLDAPEVKYNYKRFFWANWLENYVQPGSKGIVVSAGDNQCSDTVRLIRVLRYLKNTLPIEIVHKGDLSQVYQEMLVKAARDDDSDTYPSQEMWFSDISHMIASNYAAKFSGYSNKWLAVLFSSFENTILVDADTVPFVGLEHYYEWEQFKNFGAVFFKDRGLKSDPLNKWEVARLKAIADKLLSLDLKNALSSNDLRHQLSLRVKDTIALNTIESIFMHGYKHHMESGLVVINKNKNLMGLLTSLSLHFSSVREYFHGDKEWFWIAQFLRNESFTFHPKEASNIGRLGNVASEDSSDFYQICSVQLSHSDIDGSILWVNGGMKTCKKNSWNFDYDRSKRLASMYSSSEELREYYETPVHLEGAIIPDLSLTDWVNSGECAAYNYCTLYKEGQFGELLRFNDSTKEAYNEIVRIWNLPI</sequence>
<dbReference type="GO" id="GO:0005794">
    <property type="term" value="C:Golgi apparatus"/>
    <property type="evidence" value="ECO:0007669"/>
    <property type="project" value="TreeGrafter"/>
</dbReference>
<keyword evidence="3" id="KW-0328">Glycosyltransferase</keyword>
<evidence type="ECO:0008006" key="12">
    <source>
        <dbReference type="Google" id="ProtNLM"/>
    </source>
</evidence>
<organism evidence="10 11">
    <name type="scientific">Zygotorulaspora mrakii</name>
    <name type="common">Zygosaccharomyces mrakii</name>
    <dbReference type="NCBI Taxonomy" id="42260"/>
    <lineage>
        <taxon>Eukaryota</taxon>
        <taxon>Fungi</taxon>
        <taxon>Dikarya</taxon>
        <taxon>Ascomycota</taxon>
        <taxon>Saccharomycotina</taxon>
        <taxon>Saccharomycetes</taxon>
        <taxon>Saccharomycetales</taxon>
        <taxon>Saccharomycetaceae</taxon>
        <taxon>Zygotorulaspora</taxon>
    </lineage>
</organism>
<evidence type="ECO:0000256" key="8">
    <source>
        <dbReference type="ARBA" id="ARBA00023136"/>
    </source>
</evidence>
<evidence type="ECO:0000313" key="10">
    <source>
        <dbReference type="EMBL" id="QLG74435.1"/>
    </source>
</evidence>
<reference evidence="10 11" key="1">
    <citation type="submission" date="2020-07" db="EMBL/GenBank/DDBJ databases">
        <title>The yeast mating-type switching endonuclease HO is a domesticated member of an unorthodox homing genetic element family.</title>
        <authorList>
            <person name="Coughlan A.Y."/>
            <person name="Lombardi L."/>
            <person name="Braun-Galleani S."/>
            <person name="Martos A.R."/>
            <person name="Galeote V."/>
            <person name="Bigey F."/>
            <person name="Dequin S."/>
            <person name="Byrne K.P."/>
            <person name="Wolfe K.H."/>
        </authorList>
    </citation>
    <scope>NUCLEOTIDE SEQUENCE [LARGE SCALE GENOMIC DNA]</scope>
    <source>
        <strain evidence="10 11">NRRL Y-6702</strain>
    </source>
</reference>
<dbReference type="InterPro" id="IPR029044">
    <property type="entry name" value="Nucleotide-diphossugar_trans"/>
</dbReference>
<accession>A0A7H9B6T2</accession>